<dbReference type="OMA" id="LAKWDQS"/>
<reference evidence="2" key="1">
    <citation type="submission" date="2021-01" db="EMBL/GenBank/DDBJ databases">
        <authorList>
            <consortium name="Genoscope - CEA"/>
            <person name="William W."/>
        </authorList>
    </citation>
    <scope>NUCLEOTIDE SEQUENCE</scope>
</reference>
<dbReference type="EMBL" id="CAJJDP010000138">
    <property type="protein sequence ID" value="CAD8206287.1"/>
    <property type="molecule type" value="Genomic_DNA"/>
</dbReference>
<evidence type="ECO:0000313" key="3">
    <source>
        <dbReference type="Proteomes" id="UP000683925"/>
    </source>
</evidence>
<dbReference type="Proteomes" id="UP000683925">
    <property type="component" value="Unassembled WGS sequence"/>
</dbReference>
<evidence type="ECO:0000256" key="1">
    <source>
        <dbReference type="SAM" id="MobiDB-lite"/>
    </source>
</evidence>
<dbReference type="OrthoDB" id="303529at2759"/>
<feature type="region of interest" description="Disordered" evidence="1">
    <location>
        <begin position="121"/>
        <end position="149"/>
    </location>
</feature>
<evidence type="ECO:0000313" key="2">
    <source>
        <dbReference type="EMBL" id="CAD8206287.1"/>
    </source>
</evidence>
<gene>
    <name evidence="2" type="ORF">POCTA_138.1.T1370137</name>
</gene>
<organism evidence="2 3">
    <name type="scientific">Paramecium octaurelia</name>
    <dbReference type="NCBI Taxonomy" id="43137"/>
    <lineage>
        <taxon>Eukaryota</taxon>
        <taxon>Sar</taxon>
        <taxon>Alveolata</taxon>
        <taxon>Ciliophora</taxon>
        <taxon>Intramacronucleata</taxon>
        <taxon>Oligohymenophorea</taxon>
        <taxon>Peniculida</taxon>
        <taxon>Parameciidae</taxon>
        <taxon>Paramecium</taxon>
    </lineage>
</organism>
<proteinExistence type="predicted"/>
<sequence>MQQLFDLKITKLVTLQVQDKPNQTRKHFNQNRMSLWNSFHDIWTPSGRQFNFQPFEQQFTQVQSTRKSSSLSRQKSQIQQSIENKQKILEEAYLPKKVRTVTTQVQIKEAPQIKSLSMLNYKRSESRSQTSRTQSATPMMRRSKKHQKPIEVKDTIGLQIEKCLLYDRYPKEKIKLDYTPLPQRRQKSNVESSRCPYNKFEYKHSITLAKWDQSEKSDELF</sequence>
<accession>A0A8S1XZB2</accession>
<dbReference type="AlphaFoldDB" id="A0A8S1XZB2"/>
<protein>
    <submittedName>
        <fullName evidence="2">Uncharacterized protein</fullName>
    </submittedName>
</protein>
<keyword evidence="3" id="KW-1185">Reference proteome</keyword>
<comment type="caution">
    <text evidence="2">The sequence shown here is derived from an EMBL/GenBank/DDBJ whole genome shotgun (WGS) entry which is preliminary data.</text>
</comment>
<name>A0A8S1XZB2_PAROT</name>